<keyword evidence="2" id="KW-1185">Reference proteome</keyword>
<dbReference type="RefSeq" id="WP_116177091.1">
    <property type="nucleotide sequence ID" value="NZ_CP144375.1"/>
</dbReference>
<dbReference type="AlphaFoldDB" id="A0A3E0HEF1"/>
<gene>
    <name evidence="1" type="ORF">BCF44_109192</name>
</gene>
<proteinExistence type="predicted"/>
<evidence type="ECO:0000313" key="2">
    <source>
        <dbReference type="Proteomes" id="UP000256269"/>
    </source>
</evidence>
<reference evidence="1 2" key="1">
    <citation type="submission" date="2018-08" db="EMBL/GenBank/DDBJ databases">
        <title>Genomic Encyclopedia of Archaeal and Bacterial Type Strains, Phase II (KMG-II): from individual species to whole genera.</title>
        <authorList>
            <person name="Goeker M."/>
        </authorList>
    </citation>
    <scope>NUCLEOTIDE SEQUENCE [LARGE SCALE GENOMIC DNA]</scope>
    <source>
        <strain evidence="1 2">DSM 45791</strain>
    </source>
</reference>
<evidence type="ECO:0000313" key="1">
    <source>
        <dbReference type="EMBL" id="REH43649.1"/>
    </source>
</evidence>
<protein>
    <submittedName>
        <fullName evidence="1">Uncharacterized protein</fullName>
    </submittedName>
</protein>
<dbReference type="OrthoDB" id="4219456at2"/>
<dbReference type="EMBL" id="QUNO01000009">
    <property type="protein sequence ID" value="REH43649.1"/>
    <property type="molecule type" value="Genomic_DNA"/>
</dbReference>
<organism evidence="1 2">
    <name type="scientific">Kutzneria buriramensis</name>
    <dbReference type="NCBI Taxonomy" id="1045776"/>
    <lineage>
        <taxon>Bacteria</taxon>
        <taxon>Bacillati</taxon>
        <taxon>Actinomycetota</taxon>
        <taxon>Actinomycetes</taxon>
        <taxon>Pseudonocardiales</taxon>
        <taxon>Pseudonocardiaceae</taxon>
        <taxon>Kutzneria</taxon>
    </lineage>
</organism>
<name>A0A3E0HEF1_9PSEU</name>
<dbReference type="Proteomes" id="UP000256269">
    <property type="component" value="Unassembled WGS sequence"/>
</dbReference>
<accession>A0A3E0HEF1</accession>
<sequence>MVIGISTVISGAEDAIKEFNAIPLRANRAVASAIRTVERKIVAKVRANMGGKPRWNHRGRSRVYATPVNLGGPEHSPRGGGPGVFTGRLRKGVGGSRPVTLGNTTTAWVGVGGSRLNENNLKKGRLEQRYPYFEPGVKAAEDGLVGIYESALDAALKRRGGL</sequence>
<comment type="caution">
    <text evidence="1">The sequence shown here is derived from an EMBL/GenBank/DDBJ whole genome shotgun (WGS) entry which is preliminary data.</text>
</comment>